<dbReference type="InterPro" id="IPR029035">
    <property type="entry name" value="DHS-like_NAD/FAD-binding_dom"/>
</dbReference>
<proteinExistence type="predicted"/>
<evidence type="ECO:0000313" key="2">
    <source>
        <dbReference type="Proteomes" id="UP000274376"/>
    </source>
</evidence>
<reference evidence="1 2" key="1">
    <citation type="submission" date="2018-11" db="EMBL/GenBank/DDBJ databases">
        <title>Species Designations Belie Phenotypic and Genotypic Heterogeneity in Oral Streptococci.</title>
        <authorList>
            <person name="Velsko I."/>
        </authorList>
    </citation>
    <scope>NUCLEOTIDE SEQUENCE [LARGE SCALE GENOMIC DNA]</scope>
    <source>
        <strain evidence="1 2">BCC36</strain>
    </source>
</reference>
<sequence length="358" mass="41533">MENIIFNVEQFKRNILTKNLNILIGSGVSNPAIPLMKFFSKDDKGMTVSKEDANANLENHIWKVSSFLLWEHNDRIKYFVENMDKQTLYSTDYFTELKNFNTFENNIGFVLERYVKFLEKVITLLYTSNSRTVSKSVSIFTTNYDLFIENSLDLLMKNENFIFNDGSNGYFHKVLDSSNYNKSVAYRGLNENYLNELPSISLIKPHGSMNWEKGENNQILIRPYVVDQPVVVKPTGLEGQETYLNNHFHDMLRVFQLELDKPQSVLIVVGFSFQDDHIAKMVRRSLKNPELMIYIFCYADSDFEVIKNNLSLDNIPRNLQIVIPTALESENKNILNTSGNFDISSLTELFIIEDEEVK</sequence>
<gene>
    <name evidence="1" type="ORF">D8839_01150</name>
</gene>
<dbReference type="Pfam" id="PF13289">
    <property type="entry name" value="SIR2_2"/>
    <property type="match status" value="1"/>
</dbReference>
<dbReference type="RefSeq" id="WP_125424696.1">
    <property type="nucleotide sequence ID" value="NZ_RJNU01000001.1"/>
</dbReference>
<dbReference type="Proteomes" id="UP000274376">
    <property type="component" value="Unassembled WGS sequence"/>
</dbReference>
<dbReference type="AlphaFoldDB" id="A0A3R9KJQ0"/>
<organism evidence="1 2">
    <name type="scientific">Streptococcus mitis</name>
    <dbReference type="NCBI Taxonomy" id="28037"/>
    <lineage>
        <taxon>Bacteria</taxon>
        <taxon>Bacillati</taxon>
        <taxon>Bacillota</taxon>
        <taxon>Bacilli</taxon>
        <taxon>Lactobacillales</taxon>
        <taxon>Streptococcaceae</taxon>
        <taxon>Streptococcus</taxon>
        <taxon>Streptococcus mitis group</taxon>
    </lineage>
</organism>
<accession>A0A3R9KJQ0</accession>
<dbReference type="SUPFAM" id="SSF52467">
    <property type="entry name" value="DHS-like NAD/FAD-binding domain"/>
    <property type="match status" value="1"/>
</dbReference>
<evidence type="ECO:0000313" key="1">
    <source>
        <dbReference type="EMBL" id="RSJ08881.1"/>
    </source>
</evidence>
<dbReference type="EMBL" id="RJOE01000002">
    <property type="protein sequence ID" value="RSJ08881.1"/>
    <property type="molecule type" value="Genomic_DNA"/>
</dbReference>
<comment type="caution">
    <text evidence="1">The sequence shown here is derived from an EMBL/GenBank/DDBJ whole genome shotgun (WGS) entry which is preliminary data.</text>
</comment>
<name>A0A3R9KJQ0_STRMT</name>
<protein>
    <submittedName>
        <fullName evidence="1">Uncharacterized protein</fullName>
    </submittedName>
</protein>